<dbReference type="Proteomes" id="UP000006671">
    <property type="component" value="Unassembled WGS sequence"/>
</dbReference>
<name>D2VNZ3_NAEGR</name>
<comment type="similarity">
    <text evidence="1">Belongs to the actin family.</text>
</comment>
<dbReference type="PRINTS" id="PR00190">
    <property type="entry name" value="ACTIN"/>
</dbReference>
<dbReference type="Gene3D" id="3.30.420.40">
    <property type="match status" value="2"/>
</dbReference>
<evidence type="ECO:0008006" key="4">
    <source>
        <dbReference type="Google" id="ProtNLM"/>
    </source>
</evidence>
<proteinExistence type="inferred from homology"/>
<dbReference type="InParanoid" id="D2VNZ3"/>
<dbReference type="eggNOG" id="KOG0676">
    <property type="taxonomic scope" value="Eukaryota"/>
</dbReference>
<gene>
    <name evidence="2" type="ORF">NAEGRDRAFT_60797</name>
</gene>
<reference evidence="2 3" key="1">
    <citation type="journal article" date="2010" name="Cell">
        <title>The genome of Naegleria gruberi illuminates early eukaryotic versatility.</title>
        <authorList>
            <person name="Fritz-Laylin L.K."/>
            <person name="Prochnik S.E."/>
            <person name="Ginger M.L."/>
            <person name="Dacks J.B."/>
            <person name="Carpenter M.L."/>
            <person name="Field M.C."/>
            <person name="Kuo A."/>
            <person name="Paredez A."/>
            <person name="Chapman J."/>
            <person name="Pham J."/>
            <person name="Shu S."/>
            <person name="Neupane R."/>
            <person name="Cipriano M."/>
            <person name="Mancuso J."/>
            <person name="Tu H."/>
            <person name="Salamov A."/>
            <person name="Lindquist E."/>
            <person name="Shapiro H."/>
            <person name="Lucas S."/>
            <person name="Grigoriev I.V."/>
            <person name="Cande W.Z."/>
            <person name="Fulton C."/>
            <person name="Rokhsar D.S."/>
            <person name="Dawson S.C."/>
        </authorList>
    </citation>
    <scope>NUCLEOTIDE SEQUENCE [LARGE SCALE GENOMIC DNA]</scope>
    <source>
        <strain evidence="2 3">NEG-M</strain>
    </source>
</reference>
<evidence type="ECO:0000313" key="2">
    <source>
        <dbReference type="EMBL" id="EFC41506.1"/>
    </source>
</evidence>
<dbReference type="RefSeq" id="XP_002674250.1">
    <property type="nucleotide sequence ID" value="XM_002674204.1"/>
</dbReference>
<accession>D2VNZ3</accession>
<dbReference type="SUPFAM" id="SSF53067">
    <property type="entry name" value="Actin-like ATPase domain"/>
    <property type="match status" value="2"/>
</dbReference>
<dbReference type="SMART" id="SM00268">
    <property type="entry name" value="ACTIN"/>
    <property type="match status" value="1"/>
</dbReference>
<dbReference type="PANTHER" id="PTHR11937">
    <property type="entry name" value="ACTIN"/>
    <property type="match status" value="1"/>
</dbReference>
<organism evidence="3">
    <name type="scientific">Naegleria gruberi</name>
    <name type="common">Amoeba</name>
    <dbReference type="NCBI Taxonomy" id="5762"/>
    <lineage>
        <taxon>Eukaryota</taxon>
        <taxon>Discoba</taxon>
        <taxon>Heterolobosea</taxon>
        <taxon>Tetramitia</taxon>
        <taxon>Eutetramitia</taxon>
        <taxon>Vahlkampfiidae</taxon>
        <taxon>Naegleria</taxon>
    </lineage>
</organism>
<dbReference type="InterPro" id="IPR043129">
    <property type="entry name" value="ATPase_NBD"/>
</dbReference>
<dbReference type="InterPro" id="IPR004000">
    <property type="entry name" value="Actin"/>
</dbReference>
<dbReference type="KEGG" id="ngr:NAEGRDRAFT_60797"/>
<dbReference type="Pfam" id="PF00022">
    <property type="entry name" value="Actin"/>
    <property type="match status" value="1"/>
</dbReference>
<dbReference type="STRING" id="5762.D2VNZ3"/>
<keyword evidence="3" id="KW-1185">Reference proteome</keyword>
<protein>
    <recommendedName>
        <fullName evidence="4">Actin</fullName>
    </recommendedName>
</protein>
<dbReference type="FunFam" id="3.30.420.40:FF:000050">
    <property type="entry name" value="Actin, alpha skeletal muscle"/>
    <property type="match status" value="1"/>
</dbReference>
<dbReference type="VEuPathDB" id="AmoebaDB:NAEGRDRAFT_60797"/>
<dbReference type="EMBL" id="GG738885">
    <property type="protein sequence ID" value="EFC41506.1"/>
    <property type="molecule type" value="Genomic_DNA"/>
</dbReference>
<evidence type="ECO:0000256" key="1">
    <source>
        <dbReference type="RuleBase" id="RU000487"/>
    </source>
</evidence>
<dbReference type="AlphaFoldDB" id="D2VNZ3"/>
<dbReference type="GeneID" id="8851184"/>
<dbReference type="Gene3D" id="3.90.640.10">
    <property type="entry name" value="Actin, Chain A, domain 4"/>
    <property type="match status" value="1"/>
</dbReference>
<evidence type="ECO:0000313" key="3">
    <source>
        <dbReference type="Proteomes" id="UP000006671"/>
    </source>
</evidence>
<sequence length="365" mass="40813">MEEELPAIVLDIGSAFTKAGFAGDDYPRGSEPMPTLVGLPKSSVGVQETAGDVAFLRRYQFRIVHPVKRGLIQDWDCLEKLLYYSYWTWLRSHPKTYGVLWSESSLKLDRKKITQLMFEKFEVPAFHLVNQGVLALMATGRTNGIVLEVGDGCSQSIPVVEGYALRHAIMEVDFAGYDLTRYWMESVGASSEFASDTILNHDVMRIMKEKLCHVALDYESSKNDTSVVEYELPDGSIIKAGNERFKCAELLFQPHLIGLDILGIHESVITSIRKCDIDCRKLMFNNIILSGGSTLMKGIVERLRNELVESTSSCTKIAVKDVPERRFLPWIGGSIAASLSTFQSLAISATEFAEAGSNILYRKYQ</sequence>